<evidence type="ECO:0000313" key="5">
    <source>
        <dbReference type="EMBL" id="NXJ28961.1"/>
    </source>
</evidence>
<reference evidence="5 6" key="1">
    <citation type="submission" date="2019-09" db="EMBL/GenBank/DDBJ databases">
        <title>Bird 10,000 Genomes (B10K) Project - Family phase.</title>
        <authorList>
            <person name="Zhang G."/>
        </authorList>
    </citation>
    <scope>NUCLEOTIDE SEQUENCE [LARGE SCALE GENOMIC DNA]</scope>
    <source>
        <strain evidence="5">B10K-DU-001-48</strain>
        <tissue evidence="5">Muscle</tissue>
    </source>
</reference>
<sequence>GSAGVDVCTADTVIVDSPAVHKVPLGAHGPIGQGLSALLLGRSSATLQGIFVHPGVIDADFTGQICAMVSTPTPPAVIPAHTRIAQLVPFKSCVPRTGLKERGDQGFGSTGAPQVFWTQQLSEQRPQLICELTLKGAQPQTVKIKGLIDTGADVTVIS</sequence>
<dbReference type="InterPro" id="IPR051592">
    <property type="entry name" value="HERV-K_Pro_peptidase_A2"/>
</dbReference>
<organism evidence="5 6">
    <name type="scientific">Dicrurus megarhynchus</name>
    <dbReference type="NCBI Taxonomy" id="450177"/>
    <lineage>
        <taxon>Eukaryota</taxon>
        <taxon>Metazoa</taxon>
        <taxon>Chordata</taxon>
        <taxon>Craniata</taxon>
        <taxon>Vertebrata</taxon>
        <taxon>Euteleostomi</taxon>
        <taxon>Archelosauria</taxon>
        <taxon>Archosauria</taxon>
        <taxon>Dinosauria</taxon>
        <taxon>Saurischia</taxon>
        <taxon>Theropoda</taxon>
        <taxon>Coelurosauria</taxon>
        <taxon>Aves</taxon>
        <taxon>Neognathae</taxon>
        <taxon>Neoaves</taxon>
        <taxon>Telluraves</taxon>
        <taxon>Australaves</taxon>
        <taxon>Passeriformes</taxon>
        <taxon>Corvoidea</taxon>
        <taxon>Dicruridae</taxon>
        <taxon>Dicrurus</taxon>
    </lineage>
</organism>
<keyword evidence="6" id="KW-1185">Reference proteome</keyword>
<feature type="non-terminal residue" evidence="5">
    <location>
        <position position="158"/>
    </location>
</feature>
<dbReference type="Gene3D" id="2.70.40.10">
    <property type="match status" value="1"/>
</dbReference>
<evidence type="ECO:0000256" key="2">
    <source>
        <dbReference type="ARBA" id="ARBA00022750"/>
    </source>
</evidence>
<name>A0A7L0AEI5_9CORV</name>
<gene>
    <name evidence="5" type="primary">Ervk9_3</name>
    <name evidence="5" type="ORF">DICMEG_R04467</name>
</gene>
<dbReference type="InterPro" id="IPR001969">
    <property type="entry name" value="Aspartic_peptidase_AS"/>
</dbReference>
<dbReference type="AlphaFoldDB" id="A0A7L0AEI5"/>
<dbReference type="Proteomes" id="UP000537234">
    <property type="component" value="Unassembled WGS sequence"/>
</dbReference>
<feature type="domain" description="Peptidase A2" evidence="4">
    <location>
        <begin position="144"/>
        <end position="158"/>
    </location>
</feature>
<evidence type="ECO:0000259" key="4">
    <source>
        <dbReference type="PROSITE" id="PS50175"/>
    </source>
</evidence>
<accession>A0A7L0AEI5</accession>
<keyword evidence="1" id="KW-0645">Protease</keyword>
<dbReference type="GO" id="GO:0006508">
    <property type="term" value="P:proteolysis"/>
    <property type="evidence" value="ECO:0007669"/>
    <property type="project" value="UniProtKB-KW"/>
</dbReference>
<dbReference type="EMBL" id="VXAD01011622">
    <property type="protein sequence ID" value="NXJ28961.1"/>
    <property type="molecule type" value="Genomic_DNA"/>
</dbReference>
<dbReference type="PANTHER" id="PTHR19422">
    <property type="entry name" value="GAG RETROVIRAL POLYPROTEIN"/>
    <property type="match status" value="1"/>
</dbReference>
<evidence type="ECO:0000313" key="6">
    <source>
        <dbReference type="Proteomes" id="UP000537234"/>
    </source>
</evidence>
<dbReference type="GO" id="GO:0004190">
    <property type="term" value="F:aspartic-type endopeptidase activity"/>
    <property type="evidence" value="ECO:0007669"/>
    <property type="project" value="UniProtKB-KW"/>
</dbReference>
<keyword evidence="3" id="KW-0378">Hydrolase</keyword>
<dbReference type="InterPro" id="IPR001995">
    <property type="entry name" value="Peptidase_A2_cat"/>
</dbReference>
<dbReference type="PROSITE" id="PS50175">
    <property type="entry name" value="ASP_PROT_RETROV"/>
    <property type="match status" value="1"/>
</dbReference>
<keyword evidence="2" id="KW-0064">Aspartyl protease</keyword>
<dbReference type="Gene3D" id="2.40.70.10">
    <property type="entry name" value="Acid Proteases"/>
    <property type="match status" value="1"/>
</dbReference>
<dbReference type="SUPFAM" id="SSF51283">
    <property type="entry name" value="dUTPase-like"/>
    <property type="match status" value="1"/>
</dbReference>
<feature type="non-terminal residue" evidence="5">
    <location>
        <position position="1"/>
    </location>
</feature>
<dbReference type="InterPro" id="IPR033704">
    <property type="entry name" value="dUTPase_trimeric"/>
</dbReference>
<dbReference type="InterPro" id="IPR036157">
    <property type="entry name" value="dUTPase-like_sf"/>
</dbReference>
<proteinExistence type="predicted"/>
<dbReference type="PANTHER" id="PTHR19422:SF123">
    <property type="entry name" value="RT1 CLASS I, LOCUS CE15"/>
    <property type="match status" value="1"/>
</dbReference>
<dbReference type="PROSITE" id="PS00141">
    <property type="entry name" value="ASP_PROTEASE"/>
    <property type="match status" value="1"/>
</dbReference>
<protein>
    <submittedName>
        <fullName evidence="5">POK9 protein</fullName>
    </submittedName>
</protein>
<evidence type="ECO:0000256" key="1">
    <source>
        <dbReference type="ARBA" id="ARBA00022670"/>
    </source>
</evidence>
<dbReference type="InterPro" id="IPR029054">
    <property type="entry name" value="dUTPase-like"/>
</dbReference>
<evidence type="ECO:0000256" key="3">
    <source>
        <dbReference type="ARBA" id="ARBA00022801"/>
    </source>
</evidence>
<dbReference type="InterPro" id="IPR021109">
    <property type="entry name" value="Peptidase_aspartic_dom_sf"/>
</dbReference>
<comment type="caution">
    <text evidence="5">The sequence shown here is derived from an EMBL/GenBank/DDBJ whole genome shotgun (WGS) entry which is preliminary data.</text>
</comment>
<dbReference type="SUPFAM" id="SSF50630">
    <property type="entry name" value="Acid proteases"/>
    <property type="match status" value="1"/>
</dbReference>
<dbReference type="CDD" id="cd07557">
    <property type="entry name" value="trimeric_dUTPase"/>
    <property type="match status" value="1"/>
</dbReference>
<dbReference type="Pfam" id="PF00692">
    <property type="entry name" value="dUTPase"/>
    <property type="match status" value="1"/>
</dbReference>